<dbReference type="Gene3D" id="2.115.10.20">
    <property type="entry name" value="Glycosyl hydrolase domain, family 43"/>
    <property type="match status" value="2"/>
</dbReference>
<dbReference type="InterPro" id="IPR023296">
    <property type="entry name" value="Glyco_hydro_beta-prop_sf"/>
</dbReference>
<feature type="region of interest" description="Disordered" evidence="17">
    <location>
        <begin position="1026"/>
        <end position="1073"/>
    </location>
</feature>
<dbReference type="GO" id="GO:0005524">
    <property type="term" value="F:ATP binding"/>
    <property type="evidence" value="ECO:0007669"/>
    <property type="project" value="UniProtKB-KW"/>
</dbReference>
<dbReference type="InterPro" id="IPR039046">
    <property type="entry name" value="PDPK1"/>
</dbReference>
<comment type="catalytic activity">
    <reaction evidence="15">
        <text>L-threonyl-[protein] + ATP = O-phospho-L-threonyl-[protein] + ADP + H(+)</text>
        <dbReference type="Rhea" id="RHEA:46608"/>
        <dbReference type="Rhea" id="RHEA-COMP:11060"/>
        <dbReference type="Rhea" id="RHEA-COMP:11605"/>
        <dbReference type="ChEBI" id="CHEBI:15378"/>
        <dbReference type="ChEBI" id="CHEBI:30013"/>
        <dbReference type="ChEBI" id="CHEBI:30616"/>
        <dbReference type="ChEBI" id="CHEBI:61977"/>
        <dbReference type="ChEBI" id="CHEBI:456216"/>
        <dbReference type="EC" id="2.7.11.1"/>
    </reaction>
</comment>
<dbReference type="InterPro" id="IPR015338">
    <property type="entry name" value="GT64_dom"/>
</dbReference>
<evidence type="ECO:0000313" key="21">
    <source>
        <dbReference type="Proteomes" id="UP000834106"/>
    </source>
</evidence>
<comment type="catalytic activity">
    <reaction evidence="16">
        <text>L-seryl-[protein] + ATP = O-phospho-L-seryl-[protein] + ADP + H(+)</text>
        <dbReference type="Rhea" id="RHEA:17989"/>
        <dbReference type="Rhea" id="RHEA-COMP:9863"/>
        <dbReference type="Rhea" id="RHEA-COMP:11604"/>
        <dbReference type="ChEBI" id="CHEBI:15378"/>
        <dbReference type="ChEBI" id="CHEBI:29999"/>
        <dbReference type="ChEBI" id="CHEBI:30616"/>
        <dbReference type="ChEBI" id="CHEBI:83421"/>
        <dbReference type="ChEBI" id="CHEBI:456216"/>
        <dbReference type="EC" id="2.7.11.1"/>
    </reaction>
</comment>
<evidence type="ECO:0000256" key="7">
    <source>
        <dbReference type="ARBA" id="ARBA00022527"/>
    </source>
</evidence>
<dbReference type="FunFam" id="1.10.510.10:FF:000330">
    <property type="entry name" value="3-phosphoinositide-dependent protein kinase 2-like"/>
    <property type="match status" value="1"/>
</dbReference>
<dbReference type="Pfam" id="PF09258">
    <property type="entry name" value="Glyco_transf_64"/>
    <property type="match status" value="1"/>
</dbReference>
<dbReference type="FunFam" id="3.30.200.20:FF:000191">
    <property type="entry name" value="3-phosphoinositide-dependent protein kinase 2-like"/>
    <property type="match status" value="1"/>
</dbReference>
<comment type="similarity">
    <text evidence="3">Belongs to the glycosyltransferase 64 family.</text>
</comment>
<dbReference type="SUPFAM" id="SSF56112">
    <property type="entry name" value="Protein kinase-like (PK-like)"/>
    <property type="match status" value="1"/>
</dbReference>
<comment type="subcellular location">
    <subcellularLocation>
        <location evidence="2">Cytoplasm</location>
    </subcellularLocation>
    <subcellularLocation>
        <location evidence="1">Membrane</location>
        <topology evidence="1">Peripheral membrane protein</topology>
    </subcellularLocation>
</comment>
<feature type="transmembrane region" description="Helical" evidence="18">
    <location>
        <begin position="78"/>
        <end position="96"/>
    </location>
</feature>
<evidence type="ECO:0000256" key="1">
    <source>
        <dbReference type="ARBA" id="ARBA00004170"/>
    </source>
</evidence>
<protein>
    <recommendedName>
        <fullName evidence="5">non-specific serine/threonine protein kinase</fullName>
        <ecNumber evidence="5">2.7.11.1</ecNumber>
    </recommendedName>
</protein>
<name>A0AAD2DVG9_9LAMI</name>
<keyword evidence="13 18" id="KW-0472">Membrane</keyword>
<evidence type="ECO:0000259" key="19">
    <source>
        <dbReference type="PROSITE" id="PS50011"/>
    </source>
</evidence>
<dbReference type="InterPro" id="IPR004263">
    <property type="entry name" value="Exostosin"/>
</dbReference>
<evidence type="ECO:0000256" key="15">
    <source>
        <dbReference type="ARBA" id="ARBA00047899"/>
    </source>
</evidence>
<feature type="transmembrane region" description="Helical" evidence="18">
    <location>
        <begin position="427"/>
        <end position="451"/>
    </location>
</feature>
<comment type="similarity">
    <text evidence="4">Belongs to the protein kinase superfamily. AGC Ser/Thr protein kinase family. PDPK1 subfamily.</text>
</comment>
<reference evidence="20" key="1">
    <citation type="submission" date="2023-05" db="EMBL/GenBank/DDBJ databases">
        <authorList>
            <person name="Huff M."/>
        </authorList>
    </citation>
    <scope>NUCLEOTIDE SEQUENCE</scope>
</reference>
<gene>
    <name evidence="20" type="ORF">FPE_LOCUS13643</name>
</gene>
<evidence type="ECO:0000313" key="20">
    <source>
        <dbReference type="EMBL" id="CAI9766213.1"/>
    </source>
</evidence>
<feature type="domain" description="Protein kinase" evidence="19">
    <location>
        <begin position="752"/>
        <end position="1016"/>
    </location>
</feature>
<dbReference type="PROSITE" id="PS50011">
    <property type="entry name" value="PROTEIN_KINASE_DOM"/>
    <property type="match status" value="1"/>
</dbReference>
<dbReference type="Gene3D" id="3.30.200.20">
    <property type="entry name" value="Phosphorylase Kinase, domain 1"/>
    <property type="match status" value="1"/>
</dbReference>
<dbReference type="AlphaFoldDB" id="A0AAD2DVG9"/>
<dbReference type="GO" id="GO:0005737">
    <property type="term" value="C:cytoplasm"/>
    <property type="evidence" value="ECO:0007669"/>
    <property type="project" value="UniProtKB-SubCell"/>
</dbReference>
<dbReference type="PANTHER" id="PTHR48261:SF6">
    <property type="entry name" value="GLYCOSYLTRANSFERASE FAMILY PROTEIN"/>
    <property type="match status" value="1"/>
</dbReference>
<feature type="compositionally biased region" description="Polar residues" evidence="17">
    <location>
        <begin position="1060"/>
        <end position="1073"/>
    </location>
</feature>
<dbReference type="InterPro" id="IPR056442">
    <property type="entry name" value="GINT1_N"/>
</dbReference>
<keyword evidence="10" id="KW-0547">Nucleotide-binding</keyword>
<dbReference type="Pfam" id="PF00069">
    <property type="entry name" value="Pkinase"/>
    <property type="match status" value="1"/>
</dbReference>
<dbReference type="InterPro" id="IPR011993">
    <property type="entry name" value="PH-like_dom_sf"/>
</dbReference>
<proteinExistence type="inferred from homology"/>
<evidence type="ECO:0000256" key="18">
    <source>
        <dbReference type="SAM" id="Phobius"/>
    </source>
</evidence>
<dbReference type="FunFam" id="2.115.10.20:FF:000004">
    <property type="entry name" value="Glucosamine inositolphosphorylceramide transferase 1"/>
    <property type="match status" value="1"/>
</dbReference>
<evidence type="ECO:0000256" key="14">
    <source>
        <dbReference type="ARBA" id="ARBA00023157"/>
    </source>
</evidence>
<dbReference type="InterPro" id="IPR000719">
    <property type="entry name" value="Prot_kinase_dom"/>
</dbReference>
<accession>A0AAD2DVG9</accession>
<dbReference type="SUPFAM" id="SSF75005">
    <property type="entry name" value="Arabinanase/levansucrase/invertase"/>
    <property type="match status" value="1"/>
</dbReference>
<evidence type="ECO:0000256" key="6">
    <source>
        <dbReference type="ARBA" id="ARBA00022490"/>
    </source>
</evidence>
<dbReference type="SUPFAM" id="SSF50729">
    <property type="entry name" value="PH domain-like"/>
    <property type="match status" value="1"/>
</dbReference>
<dbReference type="CDD" id="cd05581">
    <property type="entry name" value="STKc_PDK1"/>
    <property type="match status" value="1"/>
</dbReference>
<keyword evidence="18" id="KW-1133">Transmembrane helix</keyword>
<evidence type="ECO:0000256" key="12">
    <source>
        <dbReference type="ARBA" id="ARBA00022840"/>
    </source>
</evidence>
<evidence type="ECO:0000256" key="17">
    <source>
        <dbReference type="SAM" id="MobiDB-lite"/>
    </source>
</evidence>
<sequence>MPPFLSLPFFVKPPLRQSGEIFTPASALLKMGSGGTVTSGGGGGWCRWRCLNSNNGTKNSNMKNGNNNNGPCVLSSTFAYFLLAFAFLGSIGCLYAKFMLTANWLTGITTMGCLSDNEGSWAIGVFYGDSPFTLKPIEDMNIWKDGGAAWPVANPVVTCASPSSIGFPSNFVADPFLYVQGDTIYMFYETKNSITKQGDIGVSHSIDKGATWQHLGIALDEDWHLSYPYIFDYNGNIYMMPEGSQKGELRLYRAVNFPMQWTLDKIIMKKPMVDSFIIPREGKFWLFGSDHSGIGTEKNGQLEIWYSSSPHGPWKPHKNNPIYNTDKSVGARNGGRPFVYNGILYRVGQDCGKTYGRRTRVFKVEALSTNEFKEVEVPLGVEESSKGRNAWNGARSHHLDVQQLSSGKWIAVLDGDRVPSGDANRRFILGSAAVIAVFILVILVGMLVGAVKCIVPLSWCPHNMGKRSDSFLAWERSNVLSSNLRLFCSRLNRASSTLRARIRPNTCMGTLILVLTIVVAIFLMCSGVKNIYGGSGAHEPYPLNGHYSQFTLLTMTYDARLWNLKIYVKHYSRCSSVREIVVVWNKGLPPQSSDFDSAVPVRIRVEKQNSLNNRFKMDPSIKTRAVLELDDDIMMTCDDVERGFRVWREHPDRIVGFYPRLVNGNYLKYRGEKHARNHNGYNIILTGAAFIDGPMAFGRYWSEKAAAGRALVDKYFNCEDVLMNYLYANTSFSKVVEYVKPTWAIDTSKISGVAISRNTQAHYGVVRAKKKDTGTVYAMKIMDKKFITKENKTAYVKLERIVLDQLDHPGVVRLFFTFQDTFSLYMALESCEGGELFDQITRKGRLSEDEARFYAAEVVDALEYIHSMGLIHRDIKPENLLLTTDGHIKIADFGSVKPMQDSQITVLPNAASDDKACTFVGTAAYVPPEVLNSSPATFGNDLWALGCTLYQMLSGTSPFKDASEWLIFQRIIARDIRFPNYFSAEARDLIDHLLDMDPSRRPGAGPDGSLKNHPFFRGINWKNLREQPPPKLAMEPKSQSNVGKGQDSLWNPAHIGDGSAKTTDGNGGATSTSETVSITRLASIDSFDSKWQQFLEPGESLLMISMVKKLEKLTNKKVQLILTNKPKLIYLDPAKLVVKGNILWSDNPNELSIQVTSPSHFKICTPKKVVLFEDSKQRASQWKKAIETLQNRRIRV</sequence>
<dbReference type="FunFam" id="2.30.29.30:FF:000305">
    <property type="entry name" value="3-phosphoinositide-dependent protein kinase 1"/>
    <property type="match status" value="1"/>
</dbReference>
<dbReference type="InterPro" id="IPR008271">
    <property type="entry name" value="Ser/Thr_kinase_AS"/>
</dbReference>
<dbReference type="EMBL" id="OU503043">
    <property type="protein sequence ID" value="CAI9766213.1"/>
    <property type="molecule type" value="Genomic_DNA"/>
</dbReference>
<evidence type="ECO:0000256" key="8">
    <source>
        <dbReference type="ARBA" id="ARBA00022553"/>
    </source>
</evidence>
<dbReference type="EC" id="2.7.11.1" evidence="5"/>
<dbReference type="Gene3D" id="2.30.29.30">
    <property type="entry name" value="Pleckstrin-homology domain (PH domain)/Phosphotyrosine-binding domain (PTB)"/>
    <property type="match status" value="1"/>
</dbReference>
<dbReference type="Pfam" id="PF14593">
    <property type="entry name" value="PH_3"/>
    <property type="match status" value="1"/>
</dbReference>
<keyword evidence="21" id="KW-1185">Reference proteome</keyword>
<evidence type="ECO:0000256" key="16">
    <source>
        <dbReference type="ARBA" id="ARBA00048679"/>
    </source>
</evidence>
<dbReference type="InterPro" id="IPR011009">
    <property type="entry name" value="Kinase-like_dom_sf"/>
</dbReference>
<keyword evidence="12" id="KW-0067">ATP-binding</keyword>
<dbReference type="Proteomes" id="UP000834106">
    <property type="component" value="Chromosome 8"/>
</dbReference>
<dbReference type="Gene3D" id="3.90.550.10">
    <property type="entry name" value="Spore Coat Polysaccharide Biosynthesis Protein SpsA, Chain A"/>
    <property type="match status" value="1"/>
</dbReference>
<evidence type="ECO:0000256" key="9">
    <source>
        <dbReference type="ARBA" id="ARBA00022679"/>
    </source>
</evidence>
<dbReference type="PROSITE" id="PS00108">
    <property type="entry name" value="PROTEIN_KINASE_ST"/>
    <property type="match status" value="1"/>
</dbReference>
<evidence type="ECO:0000256" key="13">
    <source>
        <dbReference type="ARBA" id="ARBA00023136"/>
    </source>
</evidence>
<dbReference type="PANTHER" id="PTHR48261">
    <property type="entry name" value="ACETYLGLUCOSAMINYLTRANSFERASE"/>
    <property type="match status" value="1"/>
</dbReference>
<dbReference type="GO" id="GO:0016757">
    <property type="term" value="F:glycosyltransferase activity"/>
    <property type="evidence" value="ECO:0007669"/>
    <property type="project" value="InterPro"/>
</dbReference>
<keyword evidence="18" id="KW-0812">Transmembrane</keyword>
<dbReference type="GO" id="GO:0004674">
    <property type="term" value="F:protein serine/threonine kinase activity"/>
    <property type="evidence" value="ECO:0007669"/>
    <property type="project" value="UniProtKB-KW"/>
</dbReference>
<feature type="transmembrane region" description="Helical" evidence="18">
    <location>
        <begin position="509"/>
        <end position="532"/>
    </location>
</feature>
<evidence type="ECO:0000256" key="2">
    <source>
        <dbReference type="ARBA" id="ARBA00004496"/>
    </source>
</evidence>
<dbReference type="SMART" id="SM00220">
    <property type="entry name" value="S_TKc"/>
    <property type="match status" value="1"/>
</dbReference>
<evidence type="ECO:0000256" key="3">
    <source>
        <dbReference type="ARBA" id="ARBA00008700"/>
    </source>
</evidence>
<keyword evidence="9" id="KW-0808">Transferase</keyword>
<dbReference type="SUPFAM" id="SSF53448">
    <property type="entry name" value="Nucleotide-diphospho-sugar transferases"/>
    <property type="match status" value="1"/>
</dbReference>
<keyword evidence="7" id="KW-0723">Serine/threonine-protein kinase</keyword>
<dbReference type="InterPro" id="IPR029044">
    <property type="entry name" value="Nucleotide-diphossugar_trans"/>
</dbReference>
<keyword evidence="14" id="KW-1015">Disulfide bond</keyword>
<dbReference type="Pfam" id="PF24793">
    <property type="entry name" value="GINT1_N"/>
    <property type="match status" value="1"/>
</dbReference>
<evidence type="ECO:0000256" key="11">
    <source>
        <dbReference type="ARBA" id="ARBA00022777"/>
    </source>
</evidence>
<evidence type="ECO:0000256" key="10">
    <source>
        <dbReference type="ARBA" id="ARBA00022741"/>
    </source>
</evidence>
<evidence type="ECO:0000256" key="4">
    <source>
        <dbReference type="ARBA" id="ARBA00010006"/>
    </source>
</evidence>
<organism evidence="20 21">
    <name type="scientific">Fraxinus pennsylvanica</name>
    <dbReference type="NCBI Taxonomy" id="56036"/>
    <lineage>
        <taxon>Eukaryota</taxon>
        <taxon>Viridiplantae</taxon>
        <taxon>Streptophyta</taxon>
        <taxon>Embryophyta</taxon>
        <taxon>Tracheophyta</taxon>
        <taxon>Spermatophyta</taxon>
        <taxon>Magnoliopsida</taxon>
        <taxon>eudicotyledons</taxon>
        <taxon>Gunneridae</taxon>
        <taxon>Pentapetalae</taxon>
        <taxon>asterids</taxon>
        <taxon>lamiids</taxon>
        <taxon>Lamiales</taxon>
        <taxon>Oleaceae</taxon>
        <taxon>Oleeae</taxon>
        <taxon>Fraxinus</taxon>
    </lineage>
</organism>
<evidence type="ECO:0000256" key="5">
    <source>
        <dbReference type="ARBA" id="ARBA00012513"/>
    </source>
</evidence>
<dbReference type="GO" id="GO:0016020">
    <property type="term" value="C:membrane"/>
    <property type="evidence" value="ECO:0007669"/>
    <property type="project" value="UniProtKB-SubCell"/>
</dbReference>
<dbReference type="Gene3D" id="1.10.510.10">
    <property type="entry name" value="Transferase(Phosphotransferase) domain 1"/>
    <property type="match status" value="1"/>
</dbReference>
<keyword evidence="8" id="KW-0597">Phosphoprotein</keyword>
<keyword evidence="11" id="KW-0418">Kinase</keyword>
<keyword evidence="6" id="KW-0963">Cytoplasm</keyword>
<dbReference type="InterPro" id="IPR033931">
    <property type="entry name" value="PDK1-typ_PH"/>
</dbReference>